<protein>
    <recommendedName>
        <fullName evidence="1">Lon proteolytic domain-containing protein</fullName>
    </recommendedName>
</protein>
<dbReference type="SUPFAM" id="SSF54211">
    <property type="entry name" value="Ribosomal protein S5 domain 2-like"/>
    <property type="match status" value="1"/>
</dbReference>
<accession>A0A168F184</accession>
<proteinExistence type="predicted"/>
<dbReference type="GO" id="GO:0004252">
    <property type="term" value="F:serine-type endopeptidase activity"/>
    <property type="evidence" value="ECO:0007669"/>
    <property type="project" value="InterPro"/>
</dbReference>
<evidence type="ECO:0000259" key="1">
    <source>
        <dbReference type="Pfam" id="PF05362"/>
    </source>
</evidence>
<dbReference type="EMBL" id="LWCI01000121">
    <property type="protein sequence ID" value="KZS60897.1"/>
    <property type="molecule type" value="Genomic_DNA"/>
</dbReference>
<dbReference type="GO" id="GO:0006508">
    <property type="term" value="P:proteolysis"/>
    <property type="evidence" value="ECO:0007669"/>
    <property type="project" value="InterPro"/>
</dbReference>
<dbReference type="InterPro" id="IPR008269">
    <property type="entry name" value="Lon_proteolytic"/>
</dbReference>
<dbReference type="AlphaFoldDB" id="A0A168F184"/>
<organism evidence="2 3">
    <name type="scientific">Mycobacterium ostraviense</name>
    <dbReference type="NCBI Taxonomy" id="2738409"/>
    <lineage>
        <taxon>Bacteria</taxon>
        <taxon>Bacillati</taxon>
        <taxon>Actinomycetota</taxon>
        <taxon>Actinomycetes</taxon>
        <taxon>Mycobacteriales</taxon>
        <taxon>Mycobacteriaceae</taxon>
        <taxon>Mycobacterium</taxon>
    </lineage>
</organism>
<keyword evidence="3" id="KW-1185">Reference proteome</keyword>
<feature type="domain" description="Lon proteolytic" evidence="1">
    <location>
        <begin position="12"/>
        <end position="60"/>
    </location>
</feature>
<dbReference type="InterPro" id="IPR014721">
    <property type="entry name" value="Ribsml_uS5_D2-typ_fold_subgr"/>
</dbReference>
<sequence>MSVPVLFTGTIVLPGMVVRFDVGMTGEVTLNGRVLPIGGVKKELLAAQRAGLSTALFRHATNRTSTMCLLKCSKRSTTDVTGIVAQGLEAAAARYCWSVH</sequence>
<evidence type="ECO:0000313" key="2">
    <source>
        <dbReference type="EMBL" id="KZS60897.1"/>
    </source>
</evidence>
<name>A0A168F184_9MYCO</name>
<gene>
    <name evidence="2" type="ORF">A4G28_00665</name>
</gene>
<dbReference type="GO" id="GO:0004176">
    <property type="term" value="F:ATP-dependent peptidase activity"/>
    <property type="evidence" value="ECO:0007669"/>
    <property type="project" value="InterPro"/>
</dbReference>
<dbReference type="PRINTS" id="PR00830">
    <property type="entry name" value="ENDOLAPTASE"/>
</dbReference>
<dbReference type="InterPro" id="IPR020568">
    <property type="entry name" value="Ribosomal_Su5_D2-typ_SF"/>
</dbReference>
<dbReference type="Gene3D" id="3.30.230.10">
    <property type="match status" value="1"/>
</dbReference>
<evidence type="ECO:0000313" key="3">
    <source>
        <dbReference type="Proteomes" id="UP000077342"/>
    </source>
</evidence>
<dbReference type="Pfam" id="PF05362">
    <property type="entry name" value="Lon_C"/>
    <property type="match status" value="1"/>
</dbReference>
<comment type="caution">
    <text evidence="2">The sequence shown here is derived from an EMBL/GenBank/DDBJ whole genome shotgun (WGS) entry which is preliminary data.</text>
</comment>
<reference evidence="3" key="1">
    <citation type="submission" date="2016-04" db="EMBL/GenBank/DDBJ databases">
        <authorList>
            <person name="Strapagiel D."/>
            <person name="Borowka P."/>
            <person name="Marciniak B."/>
            <person name="Bakula Z."/>
            <person name="Van Ingen J."/>
            <person name="Safianowska A."/>
            <person name="Dziadek J."/>
            <person name="Jagielski T."/>
        </authorList>
    </citation>
    <scope>NUCLEOTIDE SEQUENCE [LARGE SCALE GENOMIC DNA]</scope>
    <source>
        <strain evidence="3">1010001458</strain>
    </source>
</reference>
<dbReference type="Proteomes" id="UP000077342">
    <property type="component" value="Unassembled WGS sequence"/>
</dbReference>